<evidence type="ECO:0000256" key="3">
    <source>
        <dbReference type="SAM" id="MobiDB-lite"/>
    </source>
</evidence>
<dbReference type="InterPro" id="IPR000462">
    <property type="entry name" value="CDP-OH_P_trans"/>
</dbReference>
<organism evidence="5 6">
    <name type="scientific">Tetraparma gracilis</name>
    <dbReference type="NCBI Taxonomy" id="2962635"/>
    <lineage>
        <taxon>Eukaryota</taxon>
        <taxon>Sar</taxon>
        <taxon>Stramenopiles</taxon>
        <taxon>Ochrophyta</taxon>
        <taxon>Bolidophyceae</taxon>
        <taxon>Parmales</taxon>
        <taxon>Triparmaceae</taxon>
        <taxon>Tetraparma</taxon>
    </lineage>
</organism>
<gene>
    <name evidence="5" type="ORF">TeGR_g7971</name>
</gene>
<feature type="region of interest" description="Disordered" evidence="3">
    <location>
        <begin position="1"/>
        <end position="79"/>
    </location>
</feature>
<accession>A0ABQ6M6T6</accession>
<evidence type="ECO:0000256" key="4">
    <source>
        <dbReference type="SAM" id="Phobius"/>
    </source>
</evidence>
<name>A0ABQ6M6T6_9STRA</name>
<feature type="transmembrane region" description="Helical" evidence="4">
    <location>
        <begin position="231"/>
        <end position="252"/>
    </location>
</feature>
<feature type="compositionally biased region" description="Low complexity" evidence="3">
    <location>
        <begin position="67"/>
        <end position="78"/>
    </location>
</feature>
<protein>
    <submittedName>
        <fullName evidence="5">Uncharacterized protein</fullName>
    </submittedName>
</protein>
<keyword evidence="1 2" id="KW-0808">Transferase</keyword>
<comment type="caution">
    <text evidence="5">The sequence shown here is derived from an EMBL/GenBank/DDBJ whole genome shotgun (WGS) entry which is preliminary data.</text>
</comment>
<dbReference type="PROSITE" id="PS00379">
    <property type="entry name" value="CDP_ALCOHOL_P_TRANSF"/>
    <property type="match status" value="1"/>
</dbReference>
<keyword evidence="6" id="KW-1185">Reference proteome</keyword>
<dbReference type="Pfam" id="PF01066">
    <property type="entry name" value="CDP-OH_P_transf"/>
    <property type="match status" value="1"/>
</dbReference>
<sequence length="297" mass="32534">MTLLTASTPRTTRRSRQAGGGTPAPARGRSKSPAAATPASEKKAAAAATPKRSASRGRSKTPAAKPSSTNNAETSSTSELEKIQAFEKAFKPKVPAMLNCTPDGFTPGPILSFFPCAAANLDYWAADLIVYPCYRIGLNSPNKITSLNCVLRVYLLYNFFFIRNYPLVTLLLAFAQILDCADGQMARRYKMGSEFGAWYDHFSDEMFGYAFAATTFRIIATTNEGGVRSPAFATFFLIIAAMGVGGKSVMYTKENDVKWKDFKPWHVWGMVQELYMTHIYALLVGSFAYVGWLPAAN</sequence>
<feature type="compositionally biased region" description="Low complexity" evidence="3">
    <location>
        <begin position="23"/>
        <end position="52"/>
    </location>
</feature>
<keyword evidence="4" id="KW-0812">Transmembrane</keyword>
<dbReference type="EMBL" id="BRYB01000018">
    <property type="protein sequence ID" value="GMI20594.1"/>
    <property type="molecule type" value="Genomic_DNA"/>
</dbReference>
<comment type="similarity">
    <text evidence="2">Belongs to the CDP-alcohol phosphatidyltransferase class-I family.</text>
</comment>
<proteinExistence type="inferred from homology"/>
<keyword evidence="4" id="KW-1133">Transmembrane helix</keyword>
<dbReference type="InterPro" id="IPR043130">
    <property type="entry name" value="CDP-OH_PTrfase_TM_dom"/>
</dbReference>
<evidence type="ECO:0000313" key="5">
    <source>
        <dbReference type="EMBL" id="GMI20594.1"/>
    </source>
</evidence>
<dbReference type="InterPro" id="IPR048254">
    <property type="entry name" value="CDP_ALCOHOL_P_TRANSF_CS"/>
</dbReference>
<dbReference type="Gene3D" id="1.20.120.1760">
    <property type="match status" value="1"/>
</dbReference>
<keyword evidence="4" id="KW-0472">Membrane</keyword>
<dbReference type="Proteomes" id="UP001165060">
    <property type="component" value="Unassembled WGS sequence"/>
</dbReference>
<feature type="compositionally biased region" description="Low complexity" evidence="3">
    <location>
        <begin position="1"/>
        <end position="10"/>
    </location>
</feature>
<evidence type="ECO:0000256" key="2">
    <source>
        <dbReference type="RuleBase" id="RU003750"/>
    </source>
</evidence>
<feature type="transmembrane region" description="Helical" evidence="4">
    <location>
        <begin position="273"/>
        <end position="292"/>
    </location>
</feature>
<evidence type="ECO:0000256" key="1">
    <source>
        <dbReference type="ARBA" id="ARBA00022679"/>
    </source>
</evidence>
<evidence type="ECO:0000313" key="6">
    <source>
        <dbReference type="Proteomes" id="UP001165060"/>
    </source>
</evidence>
<reference evidence="5 6" key="1">
    <citation type="journal article" date="2023" name="Commun. Biol.">
        <title>Genome analysis of Parmales, the sister group of diatoms, reveals the evolutionary specialization of diatoms from phago-mixotrophs to photoautotrophs.</title>
        <authorList>
            <person name="Ban H."/>
            <person name="Sato S."/>
            <person name="Yoshikawa S."/>
            <person name="Yamada K."/>
            <person name="Nakamura Y."/>
            <person name="Ichinomiya M."/>
            <person name="Sato N."/>
            <person name="Blanc-Mathieu R."/>
            <person name="Endo H."/>
            <person name="Kuwata A."/>
            <person name="Ogata H."/>
        </authorList>
    </citation>
    <scope>NUCLEOTIDE SEQUENCE [LARGE SCALE GENOMIC DNA]</scope>
</reference>